<protein>
    <submittedName>
        <fullName evidence="2">Uncharacterized protein</fullName>
    </submittedName>
</protein>
<proteinExistence type="predicted"/>
<gene>
    <name evidence="2" type="ORF">Nepgr_012915</name>
</gene>
<sequence>MQGKGQTFVRITILKSCHSSIIYGDLLTRNLAKLMGSVLTGSTPDIKTELASSVELTASSQDACSTKPPADLGKRERGLTKSKRQQTKRGSEIEVRLAAAIMQKQSEKEMTRSCKAKSYCYTTDFPVIPSNPESKQCTKPEPFQVESLVRHEEKMQRKVQERRKKETEAAEMRLLAQPILKESKRKKRRIRDAEKTQKRQIWYRFVSLTSFLAKNVLFQEQQLLTSIYAGGGRKGLEAIEEVFGAPRGSTHFCQAFIPRR</sequence>
<evidence type="ECO:0000313" key="3">
    <source>
        <dbReference type="Proteomes" id="UP001279734"/>
    </source>
</evidence>
<dbReference type="Proteomes" id="UP001279734">
    <property type="component" value="Unassembled WGS sequence"/>
</dbReference>
<reference evidence="2" key="1">
    <citation type="submission" date="2023-05" db="EMBL/GenBank/DDBJ databases">
        <title>Nepenthes gracilis genome sequencing.</title>
        <authorList>
            <person name="Fukushima K."/>
        </authorList>
    </citation>
    <scope>NUCLEOTIDE SEQUENCE</scope>
    <source>
        <strain evidence="2">SING2019-196</strain>
    </source>
</reference>
<organism evidence="2 3">
    <name type="scientific">Nepenthes gracilis</name>
    <name type="common">Slender pitcher plant</name>
    <dbReference type="NCBI Taxonomy" id="150966"/>
    <lineage>
        <taxon>Eukaryota</taxon>
        <taxon>Viridiplantae</taxon>
        <taxon>Streptophyta</taxon>
        <taxon>Embryophyta</taxon>
        <taxon>Tracheophyta</taxon>
        <taxon>Spermatophyta</taxon>
        <taxon>Magnoliopsida</taxon>
        <taxon>eudicotyledons</taxon>
        <taxon>Gunneridae</taxon>
        <taxon>Pentapetalae</taxon>
        <taxon>Caryophyllales</taxon>
        <taxon>Nepenthaceae</taxon>
        <taxon>Nepenthes</taxon>
    </lineage>
</organism>
<comment type="caution">
    <text evidence="2">The sequence shown here is derived from an EMBL/GenBank/DDBJ whole genome shotgun (WGS) entry which is preliminary data.</text>
</comment>
<accession>A0AAD3SI56</accession>
<keyword evidence="3" id="KW-1185">Reference proteome</keyword>
<feature type="region of interest" description="Disordered" evidence="1">
    <location>
        <begin position="59"/>
        <end position="91"/>
    </location>
</feature>
<evidence type="ECO:0000256" key="1">
    <source>
        <dbReference type="SAM" id="MobiDB-lite"/>
    </source>
</evidence>
<evidence type="ECO:0000313" key="2">
    <source>
        <dbReference type="EMBL" id="GMH11074.1"/>
    </source>
</evidence>
<dbReference type="AlphaFoldDB" id="A0AAD3SI56"/>
<dbReference type="EMBL" id="BSYO01000010">
    <property type="protein sequence ID" value="GMH11074.1"/>
    <property type="molecule type" value="Genomic_DNA"/>
</dbReference>
<name>A0AAD3SI56_NEPGR</name>